<proteinExistence type="predicted"/>
<organism evidence="2 3">
    <name type="scientific">Drosophila gunungcola</name>
    <name type="common">fruit fly</name>
    <dbReference type="NCBI Taxonomy" id="103775"/>
    <lineage>
        <taxon>Eukaryota</taxon>
        <taxon>Metazoa</taxon>
        <taxon>Ecdysozoa</taxon>
        <taxon>Arthropoda</taxon>
        <taxon>Hexapoda</taxon>
        <taxon>Insecta</taxon>
        <taxon>Pterygota</taxon>
        <taxon>Neoptera</taxon>
        <taxon>Endopterygota</taxon>
        <taxon>Diptera</taxon>
        <taxon>Brachycera</taxon>
        <taxon>Muscomorpha</taxon>
        <taxon>Ephydroidea</taxon>
        <taxon>Drosophilidae</taxon>
        <taxon>Drosophila</taxon>
        <taxon>Sophophora</taxon>
    </lineage>
</organism>
<dbReference type="AlphaFoldDB" id="A0A9P9YU54"/>
<name>A0A9P9YU54_9MUSC</name>
<evidence type="ECO:0000313" key="3">
    <source>
        <dbReference type="Proteomes" id="UP001059596"/>
    </source>
</evidence>
<dbReference type="EMBL" id="JAMKOV010000002">
    <property type="protein sequence ID" value="KAI8042960.1"/>
    <property type="molecule type" value="Genomic_DNA"/>
</dbReference>
<protein>
    <submittedName>
        <fullName evidence="2">Uncharacterized protein</fullName>
    </submittedName>
</protein>
<keyword evidence="3" id="KW-1185">Reference proteome</keyword>
<gene>
    <name evidence="2" type="ORF">M5D96_004284</name>
</gene>
<evidence type="ECO:0000256" key="1">
    <source>
        <dbReference type="SAM" id="MobiDB-lite"/>
    </source>
</evidence>
<evidence type="ECO:0000313" key="2">
    <source>
        <dbReference type="EMBL" id="KAI8042960.1"/>
    </source>
</evidence>
<reference evidence="2" key="1">
    <citation type="journal article" date="2023" name="Genome Biol. Evol.">
        <title>Long-read-based Genome Assembly of Drosophila gunungcola Reveals Fewer Chemosensory Genes in Flower-breeding Species.</title>
        <authorList>
            <person name="Negi A."/>
            <person name="Liao B.Y."/>
            <person name="Yeh S.D."/>
        </authorList>
    </citation>
    <scope>NUCLEOTIDE SEQUENCE</scope>
    <source>
        <strain evidence="2">Sukarami</strain>
    </source>
</reference>
<comment type="caution">
    <text evidence="2">The sequence shown here is derived from an EMBL/GenBank/DDBJ whole genome shotgun (WGS) entry which is preliminary data.</text>
</comment>
<dbReference type="Proteomes" id="UP001059596">
    <property type="component" value="Unassembled WGS sequence"/>
</dbReference>
<accession>A0A9P9YU54</accession>
<feature type="region of interest" description="Disordered" evidence="1">
    <location>
        <begin position="49"/>
        <end position="78"/>
    </location>
</feature>
<sequence>MLHRSLRCSTFLQLQMGENFRAGELLLAEATSHLCPMLMFKSMSRAMSMTMGQGKRQQKVSRREIHTWQTEENNTLGI</sequence>
<feature type="compositionally biased region" description="Polar residues" evidence="1">
    <location>
        <begin position="67"/>
        <end position="78"/>
    </location>
</feature>